<dbReference type="SUPFAM" id="SSF53300">
    <property type="entry name" value="vWA-like"/>
    <property type="match status" value="1"/>
</dbReference>
<dbReference type="PANTHER" id="PTHR23303">
    <property type="entry name" value="CARBOXYPEPTIDASE REGULATORY REGION-CONTAINING"/>
    <property type="match status" value="1"/>
</dbReference>
<feature type="domain" description="VWFA" evidence="4">
    <location>
        <begin position="96"/>
        <end position="283"/>
    </location>
</feature>
<keyword evidence="1" id="KW-0732">Signal</keyword>
<dbReference type="Pfam" id="PF13620">
    <property type="entry name" value="CarboxypepD_reg"/>
    <property type="match status" value="3"/>
</dbReference>
<dbReference type="PROSITE" id="PS50234">
    <property type="entry name" value="VWFA"/>
    <property type="match status" value="1"/>
</dbReference>
<dbReference type="Gene3D" id="2.60.40.1120">
    <property type="entry name" value="Carboxypeptidase-like, regulatory domain"/>
    <property type="match status" value="10"/>
</dbReference>
<keyword evidence="3" id="KW-0812">Transmembrane</keyword>
<feature type="region of interest" description="Disordered" evidence="2">
    <location>
        <begin position="1214"/>
        <end position="1244"/>
    </location>
</feature>
<dbReference type="InterPro" id="IPR013784">
    <property type="entry name" value="Carb-bd-like_fold"/>
</dbReference>
<name>A0A0S6W5N4_9BACT</name>
<evidence type="ECO:0000256" key="3">
    <source>
        <dbReference type="SAM" id="Phobius"/>
    </source>
</evidence>
<dbReference type="InterPro" id="IPR051417">
    <property type="entry name" value="SDr/BOS_complex"/>
</dbReference>
<evidence type="ECO:0000313" key="5">
    <source>
        <dbReference type="EMBL" id="GAK53569.1"/>
    </source>
</evidence>
<dbReference type="STRING" id="1499966.U14_04835"/>
<keyword evidence="3" id="KW-1133">Transmembrane helix</keyword>
<sequence>MRLKSLHNHFVRCVIVKHVRPLKTILFLSLFLPAIVALTAFPRPLKAQTQTVAPVEDNAAATTNADEAIQAETPDSEQMPTGDLGLTPTIQRPMRNYLFIHDTSKNMRKRKRIAMMQDVIRRLLNNASPDSRGGLIAFGHRFDEGGPDACQDVETLLPIDELQINRDDFDTQLNLLSDPPLGGGAPIGLALSQGIDSMKNLTGAKELTLFAIDLQECKDNVVGALQSACQVPNLHVTMVGVGLKRDLQILQEAGVDRLECVDIVNVTTAEEGETLPDVLLTRLSIQFRNAEDQLLDPAPGGDLLMKLSLADNQEKPIVVRQKVKNAEMKGDSMEIVGLSAGTYFLDLSYGGHDIRAKKEIVIGNREEVVEMIRLGKMIVDVTDFSGGAVADNLADNMEITLFDADKPIRTASGVAKTEFDLLPGDQYKIHVTYMVGGKRQTVESDGLIPIREGNHKNVTIALPVGSLTGRIVDMQGAPVGKAGITLTAAEKEGQKPFSQTLEADEQGNFFFQDIATGSYTLTLSTKGYKRQGPPFTLVGGKINALGDVQLFQGIEALVTNSAGKALEDATVTIVEKATGTAVPVVRFGNAYRNAALIPDGAYIVSVEHPDHQAASAEVTYQQKDLVTDVAFTVPYYVTVVAKVVNTRGDALPDARLMSQNTRATVAPLPGEKFVYGDADGMLRGRLAVSSQGEETLSIVWNDTYNQRYRVDTTVALPDAPQELNLGTLVIPMNFFTLAVTNILGEPINADAIILTHQQTGQSGIQMNALADGKYESAPLLDGDYTMRVVKRGYQDVEQQIAVTGGETKGVALTLQNYVTVQGTLVDAKHNRLSDAVVTFRQTHGKITSLLPVTTGKDGRFQATLLAESVGQETFALVWKSPASGNEYQVAGSFDLSKEPIYKFSPLELGMFELPANFIRLEINDVSGHGLAEANVQFVSRSGNVSTSVELGNGIYESLDLYDGTYNIAVKKAGYKENIIVPDISVGKDRRQTDAGKITLPHYATITGTIFNGKDEGVPNVEIFFGGERSEQLEQCRTDQAGRFSTTLLVNSTGRETWKASWQGDKFVTQGVFDLPLQPKGTTNIGEARLPVNFVTIPVNDIRGELLKGVAVQIHARQQAQEGAEPLKVEEIGDGVYQAQNLSDGDYTVSFAKEGFEAGRTLEVSVKGGIHFTAQPVRLGYYVTVNGIVLNGKMDPVSHAEITSKSLSSTLLLPQVAEPSAESTEPQAEATPQTPEEPAPPALYSDQHGMFTAQFLVTAPEREQLEISLDGKFAAVFDVDFTRGPEQQHATYKLPINFVTIQVDDISKKPLSGAVVTIESDLQEEAFTLQETTPGSYRSEGIPDGNYTISISKENYQTTTRLLDVQFGEQQNIACQLNHYITVKGHVLDGKREGVSSAVIAFAGAKTIAEDNVISGTDGAFEARLLVVDIGRESGEISWQGKHGTFRKPLWIDLPLAPQTITLSDDQTLLPINYLSLEVKSVAATGIPGATVKLRHLTSGEVIEARDNDNGNYEGEELFDGTYDIEISKDQYQTITLPNIYLAGGEHKRDVIVSKLLHHITISGIVVNGKSQGVRDAVVSIHDPKKLQNCEPFHTREDGSFTLEALVTDVGSETLNVVWNDLYATSQPIKLPFAPEQVKLDAIRLPINFINVRIVDIYNQPVSGAVVSFSPKQSDNASTESLYTAQESAAGTYESPELPNQSYLVIAQKDGYNQRNYPEIMVKDGQTISNLAIELPHIVTLKGHVTDGKGHGVPHAVVSLDQKTTLQSASIIETDAEGNFATRVQVIGNGEDALNLAYRVRNETNRLPFEFLKKFIPLNQPGEQDFGELRLPINFIPTRVVDVMGRPVEYANISILPSNTQESSLNGSAAIDVVYAGNGKYEGQYVKDGTYRVTVKKEGYQTQEADVSLKGGEVAAETHFTLPHYVTLSGMVIEGKGDGIANAVVEFGEKENSLLSATETQDTPFSMPVTTDIRGQFRVKMLVKKAGLQQAKAIWNNVYIKDFSFLLPDMPDSNLSLPEEIRLPINFVPFKVTNILGQGLSGVDIQLKQEQNHSETSLLANPFGNGMYEARELLNGDYAVTIHKEGYQEMSGKFTVKDGETLAEQHFALPHYVTVLGTVVNGKGEGVAGAAVSLAGLNSALLPSEGAITTGADGTFRMDVLVSGASDKTLQEKLTISWNDPASEGKTPFELTYDFTLPELPQPINVGMLTLPANFYGVAVNDVAGKGLSGVTVTFRDEQAREFVAKEANNGLYEGQNLPNGTYTIAVSKEGYQAAQREQIIIDSASQTAQSDAPLTFKLPYFVKIQGIAVDGKGQQIGSDMTLSLLGENSSVLPESIAIDASGSFSANLLVNRQGREQLKLAWKGERGEYVRSIPFILPDRPETVDFQRVTLPINFIPIEVKNLSGDGITGATVTLSHIETGQQIVAKEIGNGLYEGQLLLNGGYDIGVTEDGYKASALVRMNVAGGIVSETTSFRLQHYVWITGVATNGNNKGVSEPIIEVGQERSTERRKRSDLTGKFEVQLEVNEIGNERFQVSWNNKYRLPVVFKLPEKPETLDLGDIRLPINFISFVVTDVSGSTLPDVSVKIESVPSGLAQRFKTDPNGFCKSDDLANGQYQVTVSKPGYQEKSQIVNVRDGNHVTLSFMLPHYVTIKGTVKDILQQPVGNAQVIFEEFFDADQQKLQTETHPISGQFEQRLLIDDARFLERQKGHFIVGKDALRELFTFKIPTQPNQIITYTTLLFPINYLYGKVVDKDVRTIPLSDAQITLTPVSDLQYQDTGSSNTEEKAGTSQPLKIMTDSLGVFKASSLPNGEYKIAIQKEGYATYEDFIRISGLFQEQEFALRKE</sequence>
<organism evidence="5">
    <name type="scientific">Candidatus Moduliflexus flocculans</name>
    <dbReference type="NCBI Taxonomy" id="1499966"/>
    <lineage>
        <taxon>Bacteria</taxon>
        <taxon>Candidatus Moduliflexota</taxon>
        <taxon>Candidatus Moduliflexia</taxon>
        <taxon>Candidatus Moduliflexales</taxon>
        <taxon>Candidatus Moduliflexaceae</taxon>
    </lineage>
</organism>
<dbReference type="InterPro" id="IPR008969">
    <property type="entry name" value="CarboxyPept-like_regulatory"/>
</dbReference>
<proteinExistence type="predicted"/>
<evidence type="ECO:0000259" key="4">
    <source>
        <dbReference type="PROSITE" id="PS50234"/>
    </source>
</evidence>
<gene>
    <name evidence="5" type="ORF">U14_04835</name>
</gene>
<feature type="transmembrane region" description="Helical" evidence="3">
    <location>
        <begin position="21"/>
        <end position="41"/>
    </location>
</feature>
<dbReference type="Gene3D" id="3.40.50.410">
    <property type="entry name" value="von Willebrand factor, type A domain"/>
    <property type="match status" value="1"/>
</dbReference>
<dbReference type="InterPro" id="IPR008964">
    <property type="entry name" value="Invasin/intimin_cell_adhesion"/>
</dbReference>
<feature type="compositionally biased region" description="Low complexity" evidence="2">
    <location>
        <begin position="1223"/>
        <end position="1233"/>
    </location>
</feature>
<keyword evidence="6" id="KW-1185">Reference proteome</keyword>
<dbReference type="SUPFAM" id="SSF49464">
    <property type="entry name" value="Carboxypeptidase regulatory domain-like"/>
    <property type="match status" value="1"/>
</dbReference>
<accession>A0A0S6W5N4</accession>
<dbReference type="InterPro" id="IPR002035">
    <property type="entry name" value="VWF_A"/>
</dbReference>
<keyword evidence="3" id="KW-0472">Membrane</keyword>
<evidence type="ECO:0000256" key="2">
    <source>
        <dbReference type="SAM" id="MobiDB-lite"/>
    </source>
</evidence>
<evidence type="ECO:0000256" key="1">
    <source>
        <dbReference type="ARBA" id="ARBA00022729"/>
    </source>
</evidence>
<dbReference type="SUPFAM" id="SSF49373">
    <property type="entry name" value="Invasin/intimin cell-adhesion fragments"/>
    <property type="match status" value="1"/>
</dbReference>
<dbReference type="GO" id="GO:0030246">
    <property type="term" value="F:carbohydrate binding"/>
    <property type="evidence" value="ECO:0007669"/>
    <property type="project" value="InterPro"/>
</dbReference>
<dbReference type="EMBL" id="DF820459">
    <property type="protein sequence ID" value="GAK53569.1"/>
    <property type="molecule type" value="Genomic_DNA"/>
</dbReference>
<evidence type="ECO:0000313" key="6">
    <source>
        <dbReference type="Proteomes" id="UP000030700"/>
    </source>
</evidence>
<dbReference type="SUPFAM" id="SSF49452">
    <property type="entry name" value="Starch-binding domain-like"/>
    <property type="match status" value="1"/>
</dbReference>
<dbReference type="SUPFAM" id="SSF49478">
    <property type="entry name" value="Cna protein B-type domain"/>
    <property type="match status" value="4"/>
</dbReference>
<dbReference type="HOGENOM" id="CLU_226676_0_0_0"/>
<reference evidence="5" key="1">
    <citation type="journal article" date="2015" name="PeerJ">
        <title>First genomic representation of candidate bacterial phylum KSB3 points to enhanced environmental sensing as a trigger of wastewater bulking.</title>
        <authorList>
            <person name="Sekiguchi Y."/>
            <person name="Ohashi A."/>
            <person name="Parks D.H."/>
            <person name="Yamauchi T."/>
            <person name="Tyson G.W."/>
            <person name="Hugenholtz P."/>
        </authorList>
    </citation>
    <scope>NUCLEOTIDE SEQUENCE [LARGE SCALE GENOMIC DNA]</scope>
</reference>
<dbReference type="InterPro" id="IPR036465">
    <property type="entry name" value="vWFA_dom_sf"/>
</dbReference>
<protein>
    <submittedName>
        <fullName evidence="5">Cna B domain protein</fullName>
    </submittedName>
</protein>
<dbReference type="Proteomes" id="UP000030700">
    <property type="component" value="Unassembled WGS sequence"/>
</dbReference>